<proteinExistence type="predicted"/>
<dbReference type="AlphaFoldDB" id="A0A3L6DEW7"/>
<name>A0A3L6DEW7_MAIZE</name>
<dbReference type="Proteomes" id="UP000251960">
    <property type="component" value="Chromosome 9"/>
</dbReference>
<dbReference type="EMBL" id="NCVQ01000010">
    <property type="protein sequence ID" value="PWZ06081.1"/>
    <property type="molecule type" value="Genomic_DNA"/>
</dbReference>
<gene>
    <name evidence="1" type="ORF">Zm00014a_018121</name>
</gene>
<organism evidence="1">
    <name type="scientific">Zea mays</name>
    <name type="common">Maize</name>
    <dbReference type="NCBI Taxonomy" id="4577"/>
    <lineage>
        <taxon>Eukaryota</taxon>
        <taxon>Viridiplantae</taxon>
        <taxon>Streptophyta</taxon>
        <taxon>Embryophyta</taxon>
        <taxon>Tracheophyta</taxon>
        <taxon>Spermatophyta</taxon>
        <taxon>Magnoliopsida</taxon>
        <taxon>Liliopsida</taxon>
        <taxon>Poales</taxon>
        <taxon>Poaceae</taxon>
        <taxon>PACMAD clade</taxon>
        <taxon>Panicoideae</taxon>
        <taxon>Andropogonodae</taxon>
        <taxon>Andropogoneae</taxon>
        <taxon>Tripsacinae</taxon>
        <taxon>Zea</taxon>
    </lineage>
</organism>
<comment type="caution">
    <text evidence="1">The sequence shown here is derived from an EMBL/GenBank/DDBJ whole genome shotgun (WGS) entry which is preliminary data.</text>
</comment>
<evidence type="ECO:0000313" key="1">
    <source>
        <dbReference type="EMBL" id="PWZ06081.1"/>
    </source>
</evidence>
<sequence length="19" mass="2073">MGMQKTVLHCSLHCLQSGV</sequence>
<protein>
    <submittedName>
        <fullName evidence="1">Uncharacterized protein</fullName>
    </submittedName>
</protein>
<accession>A0A3L6DEW7</accession>
<reference evidence="1" key="1">
    <citation type="journal article" date="2018" name="Nat. Genet.">
        <title>Extensive intraspecific gene order and gene structural variations between Mo17 and other maize genomes.</title>
        <authorList>
            <person name="Sun S."/>
            <person name="Zhou Y."/>
            <person name="Chen J."/>
            <person name="Shi J."/>
            <person name="Zhao H."/>
            <person name="Zhao H."/>
            <person name="Song W."/>
            <person name="Zhang M."/>
            <person name="Cui Y."/>
            <person name="Dong X."/>
            <person name="Liu H."/>
            <person name="Ma X."/>
            <person name="Jiao Y."/>
            <person name="Wang B."/>
            <person name="Wei X."/>
            <person name="Stein J.C."/>
            <person name="Glaubitz J.C."/>
            <person name="Lu F."/>
            <person name="Yu G."/>
            <person name="Liang C."/>
            <person name="Fengler K."/>
            <person name="Li B."/>
            <person name="Rafalski A."/>
            <person name="Schnable P.S."/>
            <person name="Ware D.H."/>
            <person name="Buckler E.S."/>
            <person name="Lai J."/>
        </authorList>
    </citation>
    <scope>NUCLEOTIDE SEQUENCE [LARGE SCALE GENOMIC DNA]</scope>
    <source>
        <tissue evidence="1">Seedling</tissue>
    </source>
</reference>